<proteinExistence type="predicted"/>
<keyword evidence="4 5" id="KW-0472">Membrane</keyword>
<dbReference type="KEGG" id="chq:AQ619_11865"/>
<comment type="subcellular location">
    <subcellularLocation>
        <location evidence="1">Membrane</location>
        <topology evidence="1">Multi-pass membrane protein</topology>
    </subcellularLocation>
</comment>
<keyword evidence="2 5" id="KW-0812">Transmembrane</keyword>
<organism evidence="6 7">
    <name type="scientific">Caulobacter henricii</name>
    <dbReference type="NCBI Taxonomy" id="69395"/>
    <lineage>
        <taxon>Bacteria</taxon>
        <taxon>Pseudomonadati</taxon>
        <taxon>Pseudomonadota</taxon>
        <taxon>Alphaproteobacteria</taxon>
        <taxon>Caulobacterales</taxon>
        <taxon>Caulobacteraceae</taxon>
        <taxon>Caulobacter</taxon>
    </lineage>
</organism>
<name>A0A0P0P498_9CAUL</name>
<dbReference type="EMBL" id="CP013002">
    <property type="protein sequence ID" value="ALL15329.1"/>
    <property type="molecule type" value="Genomic_DNA"/>
</dbReference>
<dbReference type="PANTHER" id="PTHR36974:SF1">
    <property type="entry name" value="DOXX FAMILY MEMBRANE PROTEIN"/>
    <property type="match status" value="1"/>
</dbReference>
<feature type="transmembrane region" description="Helical" evidence="5">
    <location>
        <begin position="98"/>
        <end position="118"/>
    </location>
</feature>
<evidence type="ECO:0000256" key="2">
    <source>
        <dbReference type="ARBA" id="ARBA00022692"/>
    </source>
</evidence>
<dbReference type="GO" id="GO:0016020">
    <property type="term" value="C:membrane"/>
    <property type="evidence" value="ECO:0007669"/>
    <property type="project" value="UniProtKB-SubCell"/>
</dbReference>
<accession>A0A0P0P498</accession>
<evidence type="ECO:0008006" key="8">
    <source>
        <dbReference type="Google" id="ProtNLM"/>
    </source>
</evidence>
<reference evidence="6 7" key="1">
    <citation type="submission" date="2015-10" db="EMBL/GenBank/DDBJ databases">
        <title>Conservation of the essential genome among Caulobacter and Brevundimonas species.</title>
        <authorList>
            <person name="Scott D."/>
            <person name="Ely B."/>
        </authorList>
    </citation>
    <scope>NUCLEOTIDE SEQUENCE [LARGE SCALE GENOMIC DNA]</scope>
    <source>
        <strain evidence="6 7">CB4</strain>
    </source>
</reference>
<sequence length="122" mass="13380">MIAALYAPFGVLHIVGSHGFLPIMPPVIPFPLQVVIFTGLCEIAGAAGLLIPQTRRLAGIMLALYALCVWPANIYHAFSGVPAPPLPSTWWYHGPRLLLQPLFIWAPLWASGVVNWPFRTAR</sequence>
<evidence type="ECO:0000313" key="6">
    <source>
        <dbReference type="EMBL" id="ALL15329.1"/>
    </source>
</evidence>
<dbReference type="PANTHER" id="PTHR36974">
    <property type="entry name" value="MEMBRANE PROTEIN-RELATED"/>
    <property type="match status" value="1"/>
</dbReference>
<evidence type="ECO:0000256" key="4">
    <source>
        <dbReference type="ARBA" id="ARBA00023136"/>
    </source>
</evidence>
<protein>
    <recommendedName>
        <fullName evidence="8">DoxX family protein</fullName>
    </recommendedName>
</protein>
<evidence type="ECO:0000313" key="7">
    <source>
        <dbReference type="Proteomes" id="UP000056905"/>
    </source>
</evidence>
<feature type="transmembrane region" description="Helical" evidence="5">
    <location>
        <begin position="57"/>
        <end position="78"/>
    </location>
</feature>
<keyword evidence="3 5" id="KW-1133">Transmembrane helix</keyword>
<dbReference type="InterPro" id="IPR032808">
    <property type="entry name" value="DoxX"/>
</dbReference>
<dbReference type="STRING" id="69395.AQ619_11865"/>
<evidence type="ECO:0000256" key="3">
    <source>
        <dbReference type="ARBA" id="ARBA00022989"/>
    </source>
</evidence>
<evidence type="ECO:0000256" key="5">
    <source>
        <dbReference type="SAM" id="Phobius"/>
    </source>
</evidence>
<evidence type="ECO:0000256" key="1">
    <source>
        <dbReference type="ARBA" id="ARBA00004141"/>
    </source>
</evidence>
<dbReference type="AlphaFoldDB" id="A0A0P0P498"/>
<keyword evidence="7" id="KW-1185">Reference proteome</keyword>
<dbReference type="Proteomes" id="UP000056905">
    <property type="component" value="Chromosome"/>
</dbReference>
<dbReference type="Pfam" id="PF13564">
    <property type="entry name" value="DoxX_2"/>
    <property type="match status" value="1"/>
</dbReference>
<feature type="transmembrane region" description="Helical" evidence="5">
    <location>
        <begin position="27"/>
        <end position="50"/>
    </location>
</feature>
<gene>
    <name evidence="6" type="ORF">AQ619_11865</name>
</gene>